<name>A0A6J4V1A3_9BACT</name>
<dbReference type="GO" id="GO:0008168">
    <property type="term" value="F:methyltransferase activity"/>
    <property type="evidence" value="ECO:0007669"/>
    <property type="project" value="UniProtKB-KW"/>
</dbReference>
<evidence type="ECO:0000256" key="2">
    <source>
        <dbReference type="ARBA" id="ARBA00022679"/>
    </source>
</evidence>
<proteinExistence type="predicted"/>
<dbReference type="InterPro" id="IPR029063">
    <property type="entry name" value="SAM-dependent_MTases_sf"/>
</dbReference>
<accession>A0A6J4V1A3</accession>
<dbReference type="EMBL" id="CADCWF010000189">
    <property type="protein sequence ID" value="CAA9563995.1"/>
    <property type="molecule type" value="Genomic_DNA"/>
</dbReference>
<evidence type="ECO:0000313" key="5">
    <source>
        <dbReference type="EMBL" id="CAA9563995.1"/>
    </source>
</evidence>
<dbReference type="PANTHER" id="PTHR43464:SF19">
    <property type="entry name" value="UBIQUINONE BIOSYNTHESIS O-METHYLTRANSFERASE, MITOCHONDRIAL"/>
    <property type="match status" value="1"/>
</dbReference>
<reference evidence="5" key="1">
    <citation type="submission" date="2020-02" db="EMBL/GenBank/DDBJ databases">
        <authorList>
            <person name="Meier V. D."/>
        </authorList>
    </citation>
    <scope>NUCLEOTIDE SEQUENCE</scope>
    <source>
        <strain evidence="5">AVDCRST_MAG59</strain>
    </source>
</reference>
<dbReference type="InterPro" id="IPR041698">
    <property type="entry name" value="Methyltransf_25"/>
</dbReference>
<evidence type="ECO:0000256" key="3">
    <source>
        <dbReference type="ARBA" id="ARBA00022691"/>
    </source>
</evidence>
<sequence length="272" mass="30249">MGDRERDRPRTWHYGLVARWWAEFNTAEPAELAFYRSTIERAGQPALDLACGAGRLLLPLLRAGLDVDGCDLSPDMLARCHDLTARDGLVPALSAQAMHELDLPRAYRTIFVCDSFGLGGLRAHDAEALRRCHAHLAPGGALVLNIYPPYGDAAVWPSWRPERRLGLPEDWPETGDRRRLGDGDELELRARMLDLDPLEQRLTRQINARLWRAGALVAEEERSLLENLYFRNELLLMLDQAGFADVAVLGGYAGEPATPESAMLVFVAGKQA</sequence>
<keyword evidence="3" id="KW-0949">S-adenosyl-L-methionine</keyword>
<keyword evidence="2" id="KW-0808">Transferase</keyword>
<keyword evidence="1" id="KW-0489">Methyltransferase</keyword>
<dbReference type="Gene3D" id="3.40.50.150">
    <property type="entry name" value="Vaccinia Virus protein VP39"/>
    <property type="match status" value="1"/>
</dbReference>
<evidence type="ECO:0000256" key="1">
    <source>
        <dbReference type="ARBA" id="ARBA00022603"/>
    </source>
</evidence>
<dbReference type="GO" id="GO:0032259">
    <property type="term" value="P:methylation"/>
    <property type="evidence" value="ECO:0007669"/>
    <property type="project" value="UniProtKB-KW"/>
</dbReference>
<dbReference type="SUPFAM" id="SSF53335">
    <property type="entry name" value="S-adenosyl-L-methionine-dependent methyltransferases"/>
    <property type="match status" value="1"/>
</dbReference>
<dbReference type="Pfam" id="PF13649">
    <property type="entry name" value="Methyltransf_25"/>
    <property type="match status" value="1"/>
</dbReference>
<organism evidence="5">
    <name type="scientific">uncultured Thermomicrobiales bacterium</name>
    <dbReference type="NCBI Taxonomy" id="1645740"/>
    <lineage>
        <taxon>Bacteria</taxon>
        <taxon>Pseudomonadati</taxon>
        <taxon>Thermomicrobiota</taxon>
        <taxon>Thermomicrobia</taxon>
        <taxon>Thermomicrobiales</taxon>
        <taxon>environmental samples</taxon>
    </lineage>
</organism>
<protein>
    <recommendedName>
        <fullName evidence="4">Methyltransferase domain-containing protein</fullName>
    </recommendedName>
</protein>
<feature type="domain" description="Methyltransferase" evidence="4">
    <location>
        <begin position="47"/>
        <end position="140"/>
    </location>
</feature>
<evidence type="ECO:0000259" key="4">
    <source>
        <dbReference type="Pfam" id="PF13649"/>
    </source>
</evidence>
<dbReference type="Gene3D" id="2.20.130.10">
    <property type="entry name" value="CAC2371-like domains"/>
    <property type="match status" value="1"/>
</dbReference>
<gene>
    <name evidence="5" type="ORF">AVDCRST_MAG59-2853</name>
</gene>
<dbReference type="PANTHER" id="PTHR43464">
    <property type="entry name" value="METHYLTRANSFERASE"/>
    <property type="match status" value="1"/>
</dbReference>
<dbReference type="AlphaFoldDB" id="A0A6J4V1A3"/>